<feature type="region of interest" description="Disordered" evidence="9">
    <location>
        <begin position="411"/>
        <end position="433"/>
    </location>
</feature>
<keyword evidence="10" id="KW-1133">Transmembrane helix</keyword>
<accession>A0A1G6RH04</accession>
<dbReference type="STRING" id="58114.SAMN05216270_101477"/>
<feature type="compositionally biased region" description="Pro residues" evidence="9">
    <location>
        <begin position="424"/>
        <end position="433"/>
    </location>
</feature>
<evidence type="ECO:0000256" key="6">
    <source>
        <dbReference type="ARBA" id="ARBA00022777"/>
    </source>
</evidence>
<dbReference type="EMBL" id="FNAD01000001">
    <property type="protein sequence ID" value="SDD03634.1"/>
    <property type="molecule type" value="Genomic_DNA"/>
</dbReference>
<keyword evidence="8" id="KW-0902">Two-component regulatory system</keyword>
<evidence type="ECO:0000256" key="4">
    <source>
        <dbReference type="ARBA" id="ARBA00022679"/>
    </source>
</evidence>
<dbReference type="Pfam" id="PF07730">
    <property type="entry name" value="HisKA_3"/>
    <property type="match status" value="1"/>
</dbReference>
<evidence type="ECO:0000259" key="11">
    <source>
        <dbReference type="Pfam" id="PF07730"/>
    </source>
</evidence>
<keyword evidence="3" id="KW-0597">Phosphoprotein</keyword>
<dbReference type="InterPro" id="IPR036890">
    <property type="entry name" value="HATPase_C_sf"/>
</dbReference>
<dbReference type="Proteomes" id="UP000198949">
    <property type="component" value="Unassembled WGS sequence"/>
</dbReference>
<evidence type="ECO:0000256" key="3">
    <source>
        <dbReference type="ARBA" id="ARBA00022553"/>
    </source>
</evidence>
<keyword evidence="7" id="KW-0067">ATP-binding</keyword>
<organism evidence="12 13">
    <name type="scientific">Glycomyces harbinensis</name>
    <dbReference type="NCBI Taxonomy" id="58114"/>
    <lineage>
        <taxon>Bacteria</taxon>
        <taxon>Bacillati</taxon>
        <taxon>Actinomycetota</taxon>
        <taxon>Actinomycetes</taxon>
        <taxon>Glycomycetales</taxon>
        <taxon>Glycomycetaceae</taxon>
        <taxon>Glycomyces</taxon>
    </lineage>
</organism>
<dbReference type="SUPFAM" id="SSF55874">
    <property type="entry name" value="ATPase domain of HSP90 chaperone/DNA topoisomerase II/histidine kinase"/>
    <property type="match status" value="1"/>
</dbReference>
<sequence length="472" mass="49958">MTAALAGVAFTFAMHWLEQLGTVEISGWAMFDAGELAVIAAATATGILIGWAKAPLPLVAAGAGTALLASTLLGQWTRSDPVLGFLLGVAYTSCLLLAILAVAVPRARRSHVRRGWDLAFAEAREHEVRVEQAVTREREAMAGEIHDGLGHRLTLIAVQASRLSLDETLPDRARAELQRIRENAAAASEELGETVALLSERQSGATASLSGLGIGDVIERARASGVTVHGTIAPEAADRTNDHTHAALMRALQEGLTNAAKHAPGAAVHLAIDFVGDEVVLEMRNATSPVPPSGRGGHGIVALRHRIEILGGTLDVASNEDFTVTVRLPRAAVPSTTAADFGPSRLHVLTEEAADAERRRRRVNRQTWLAPLGVLAVLVLVATGYSVYNSVASVLPPERFAAIEVGDSRSETERLLPPTDMPDSPSPALPEPPGATCHFYEASVSFAERVDVYRICFADDRVVAADTIPSDG</sequence>
<feature type="transmembrane region" description="Helical" evidence="10">
    <location>
        <begin position="368"/>
        <end position="388"/>
    </location>
</feature>
<proteinExistence type="predicted"/>
<feature type="transmembrane region" description="Helical" evidence="10">
    <location>
        <begin position="29"/>
        <end position="51"/>
    </location>
</feature>
<dbReference type="GO" id="GO:0005524">
    <property type="term" value="F:ATP binding"/>
    <property type="evidence" value="ECO:0007669"/>
    <property type="project" value="UniProtKB-KW"/>
</dbReference>
<keyword evidence="5" id="KW-0547">Nucleotide-binding</keyword>
<dbReference type="CDD" id="cd16917">
    <property type="entry name" value="HATPase_UhpB-NarQ-NarX-like"/>
    <property type="match status" value="1"/>
</dbReference>
<gene>
    <name evidence="12" type="ORF">SAMN05216270_101477</name>
</gene>
<dbReference type="InterPro" id="IPR011712">
    <property type="entry name" value="Sig_transdc_His_kin_sub3_dim/P"/>
</dbReference>
<dbReference type="Gene3D" id="1.20.5.1930">
    <property type="match status" value="1"/>
</dbReference>
<keyword evidence="10" id="KW-0472">Membrane</keyword>
<dbReference type="GO" id="GO:0000155">
    <property type="term" value="F:phosphorelay sensor kinase activity"/>
    <property type="evidence" value="ECO:0007669"/>
    <property type="project" value="InterPro"/>
</dbReference>
<evidence type="ECO:0000256" key="7">
    <source>
        <dbReference type="ARBA" id="ARBA00022840"/>
    </source>
</evidence>
<keyword evidence="10" id="KW-0812">Transmembrane</keyword>
<keyword evidence="13" id="KW-1185">Reference proteome</keyword>
<keyword evidence="4" id="KW-0808">Transferase</keyword>
<keyword evidence="6 12" id="KW-0418">Kinase</keyword>
<evidence type="ECO:0000256" key="5">
    <source>
        <dbReference type="ARBA" id="ARBA00022741"/>
    </source>
</evidence>
<evidence type="ECO:0000313" key="12">
    <source>
        <dbReference type="EMBL" id="SDD03634.1"/>
    </source>
</evidence>
<evidence type="ECO:0000256" key="2">
    <source>
        <dbReference type="ARBA" id="ARBA00012438"/>
    </source>
</evidence>
<evidence type="ECO:0000256" key="9">
    <source>
        <dbReference type="SAM" id="MobiDB-lite"/>
    </source>
</evidence>
<dbReference type="AlphaFoldDB" id="A0A1G6RH04"/>
<dbReference type="PANTHER" id="PTHR24421:SF10">
    <property type="entry name" value="NITRATE_NITRITE SENSOR PROTEIN NARQ"/>
    <property type="match status" value="1"/>
</dbReference>
<dbReference type="PANTHER" id="PTHR24421">
    <property type="entry name" value="NITRATE/NITRITE SENSOR PROTEIN NARX-RELATED"/>
    <property type="match status" value="1"/>
</dbReference>
<evidence type="ECO:0000256" key="10">
    <source>
        <dbReference type="SAM" id="Phobius"/>
    </source>
</evidence>
<name>A0A1G6RH04_9ACTN</name>
<dbReference type="GO" id="GO:0016020">
    <property type="term" value="C:membrane"/>
    <property type="evidence" value="ECO:0007669"/>
    <property type="project" value="InterPro"/>
</dbReference>
<dbReference type="Gene3D" id="3.30.565.10">
    <property type="entry name" value="Histidine kinase-like ATPase, C-terminal domain"/>
    <property type="match status" value="1"/>
</dbReference>
<evidence type="ECO:0000256" key="8">
    <source>
        <dbReference type="ARBA" id="ARBA00023012"/>
    </source>
</evidence>
<feature type="transmembrane region" description="Helical" evidence="10">
    <location>
        <begin position="82"/>
        <end position="104"/>
    </location>
</feature>
<feature type="transmembrane region" description="Helical" evidence="10">
    <location>
        <begin position="58"/>
        <end position="76"/>
    </location>
</feature>
<evidence type="ECO:0000313" key="13">
    <source>
        <dbReference type="Proteomes" id="UP000198949"/>
    </source>
</evidence>
<dbReference type="InterPro" id="IPR050482">
    <property type="entry name" value="Sensor_HK_TwoCompSys"/>
</dbReference>
<evidence type="ECO:0000256" key="1">
    <source>
        <dbReference type="ARBA" id="ARBA00000085"/>
    </source>
</evidence>
<reference evidence="13" key="1">
    <citation type="submission" date="2016-10" db="EMBL/GenBank/DDBJ databases">
        <authorList>
            <person name="Varghese N."/>
            <person name="Submissions S."/>
        </authorList>
    </citation>
    <scope>NUCLEOTIDE SEQUENCE [LARGE SCALE GENOMIC DNA]</scope>
    <source>
        <strain evidence="13">CGMCC 4.3516</strain>
    </source>
</reference>
<comment type="catalytic activity">
    <reaction evidence="1">
        <text>ATP + protein L-histidine = ADP + protein N-phospho-L-histidine.</text>
        <dbReference type="EC" id="2.7.13.3"/>
    </reaction>
</comment>
<feature type="domain" description="Signal transduction histidine kinase subgroup 3 dimerisation and phosphoacceptor" evidence="11">
    <location>
        <begin position="137"/>
        <end position="201"/>
    </location>
</feature>
<dbReference type="GO" id="GO:0046983">
    <property type="term" value="F:protein dimerization activity"/>
    <property type="evidence" value="ECO:0007669"/>
    <property type="project" value="InterPro"/>
</dbReference>
<protein>
    <recommendedName>
        <fullName evidence="2">histidine kinase</fullName>
        <ecNumber evidence="2">2.7.13.3</ecNumber>
    </recommendedName>
</protein>
<dbReference type="EC" id="2.7.13.3" evidence="2"/>